<name>A0A6J8C7X1_MYTCO</name>
<dbReference type="EMBL" id="CACVKT020004985">
    <property type="protein sequence ID" value="CAC5392495.1"/>
    <property type="molecule type" value="Genomic_DNA"/>
</dbReference>
<dbReference type="InterPro" id="IPR051055">
    <property type="entry name" value="PIF1_helicase"/>
</dbReference>
<feature type="compositionally biased region" description="Polar residues" evidence="1">
    <location>
        <begin position="263"/>
        <end position="277"/>
    </location>
</feature>
<keyword evidence="3" id="KW-1185">Reference proteome</keyword>
<evidence type="ECO:0000313" key="2">
    <source>
        <dbReference type="EMBL" id="CAC5392495.1"/>
    </source>
</evidence>
<reference evidence="2 3" key="1">
    <citation type="submission" date="2020-06" db="EMBL/GenBank/DDBJ databases">
        <authorList>
            <person name="Li R."/>
            <person name="Bekaert M."/>
        </authorList>
    </citation>
    <scope>NUCLEOTIDE SEQUENCE [LARGE SCALE GENOMIC DNA]</scope>
    <source>
        <strain evidence="3">wild</strain>
    </source>
</reference>
<sequence length="287" mass="33081">MYIASYITKSEHELGELLTTASKQAADMGLRSQLKKVGSKFLSSREVSAQEAAYRILSLPLTKSTRQVLYVPTELPEERVRMLKPMNILQHLDDEDEDIYMEGTVDSDDVDVLGNDDQPTTVLKLQDNKGYISKRVTNAVIRTHRYSEEHQPEKYYHSQLMLYVPYRKEKQLIDDDGSFHTMFNKEKKVIFSNKIRFEKHAEIVEMAYEQLEENGPPEDAWAHIAGESEHQRHEQLAEGSAEAEEYAISDAANHTEPQHYESFKSQVPLTSERQQSMMPDLINKISQ</sequence>
<dbReference type="PANTHER" id="PTHR47642">
    <property type="entry name" value="ATP-DEPENDENT DNA HELICASE"/>
    <property type="match status" value="1"/>
</dbReference>
<feature type="region of interest" description="Disordered" evidence="1">
    <location>
        <begin position="237"/>
        <end position="287"/>
    </location>
</feature>
<proteinExistence type="predicted"/>
<dbReference type="Proteomes" id="UP000507470">
    <property type="component" value="Unassembled WGS sequence"/>
</dbReference>
<evidence type="ECO:0000256" key="1">
    <source>
        <dbReference type="SAM" id="MobiDB-lite"/>
    </source>
</evidence>
<organism evidence="2 3">
    <name type="scientific">Mytilus coruscus</name>
    <name type="common">Sea mussel</name>
    <dbReference type="NCBI Taxonomy" id="42192"/>
    <lineage>
        <taxon>Eukaryota</taxon>
        <taxon>Metazoa</taxon>
        <taxon>Spiralia</taxon>
        <taxon>Lophotrochozoa</taxon>
        <taxon>Mollusca</taxon>
        <taxon>Bivalvia</taxon>
        <taxon>Autobranchia</taxon>
        <taxon>Pteriomorphia</taxon>
        <taxon>Mytilida</taxon>
        <taxon>Mytiloidea</taxon>
        <taxon>Mytilidae</taxon>
        <taxon>Mytilinae</taxon>
        <taxon>Mytilus</taxon>
    </lineage>
</organism>
<accession>A0A6J8C7X1</accession>
<dbReference type="AlphaFoldDB" id="A0A6J8C7X1"/>
<dbReference type="PANTHER" id="PTHR47642:SF8">
    <property type="entry name" value="ATP-DEPENDENT DNA HELICASE"/>
    <property type="match status" value="1"/>
</dbReference>
<evidence type="ECO:0000313" key="3">
    <source>
        <dbReference type="Proteomes" id="UP000507470"/>
    </source>
</evidence>
<gene>
    <name evidence="2" type="ORF">MCOR_27426</name>
</gene>
<dbReference type="OrthoDB" id="6102502at2759"/>
<protein>
    <submittedName>
        <fullName evidence="2">Uncharacterized protein</fullName>
    </submittedName>
</protein>